<comment type="caution">
    <text evidence="1">The sequence shown here is derived from an EMBL/GenBank/DDBJ whole genome shotgun (WGS) entry which is preliminary data.</text>
</comment>
<proteinExistence type="predicted"/>
<evidence type="ECO:0000313" key="2">
    <source>
        <dbReference type="Proteomes" id="UP001140091"/>
    </source>
</evidence>
<reference evidence="1" key="1">
    <citation type="submission" date="2022-06" db="EMBL/GenBank/DDBJ databases">
        <title>Genome Sequence of Candolleomyces eurysporus.</title>
        <authorList>
            <person name="Buettner E."/>
        </authorList>
    </citation>
    <scope>NUCLEOTIDE SEQUENCE</scope>
    <source>
        <strain evidence="1">VTCC 930004</strain>
    </source>
</reference>
<feature type="non-terminal residue" evidence="1">
    <location>
        <position position="197"/>
    </location>
</feature>
<sequence length="197" mass="21600">MPLKPGRYLIRYVPPGLTPPFEGGVYAVGEVINKPVLAVPDTPFFPGVRTWEVAHAPEGKDQYTIVTPEFKSPSIVIGPVLAGWGHPPRKDVDTEGLDPAAIAEAEIKADKEAEKEGILQWPNEPVLFTTTTQNWEITETTDGGGDPKKTTYHIKIPTEVGGVISAVDVENGHLVTKNYPIVSTLYYQLPTWQFIPN</sequence>
<dbReference type="OrthoDB" id="2905687at2759"/>
<dbReference type="EMBL" id="JANBPK010000706">
    <property type="protein sequence ID" value="KAJ2935081.1"/>
    <property type="molecule type" value="Genomic_DNA"/>
</dbReference>
<dbReference type="Proteomes" id="UP001140091">
    <property type="component" value="Unassembled WGS sequence"/>
</dbReference>
<name>A0A9W8JG02_9AGAR</name>
<evidence type="ECO:0000313" key="1">
    <source>
        <dbReference type="EMBL" id="KAJ2935081.1"/>
    </source>
</evidence>
<gene>
    <name evidence="1" type="ORF">H1R20_g2051</name>
</gene>
<keyword evidence="2" id="KW-1185">Reference proteome</keyword>
<dbReference type="Gene3D" id="2.80.10.50">
    <property type="match status" value="1"/>
</dbReference>
<protein>
    <submittedName>
        <fullName evidence="1">Uncharacterized protein</fullName>
    </submittedName>
</protein>
<dbReference type="AlphaFoldDB" id="A0A9W8JG02"/>
<organism evidence="1 2">
    <name type="scientific">Candolleomyces eurysporus</name>
    <dbReference type="NCBI Taxonomy" id="2828524"/>
    <lineage>
        <taxon>Eukaryota</taxon>
        <taxon>Fungi</taxon>
        <taxon>Dikarya</taxon>
        <taxon>Basidiomycota</taxon>
        <taxon>Agaricomycotina</taxon>
        <taxon>Agaricomycetes</taxon>
        <taxon>Agaricomycetidae</taxon>
        <taxon>Agaricales</taxon>
        <taxon>Agaricineae</taxon>
        <taxon>Psathyrellaceae</taxon>
        <taxon>Candolleomyces</taxon>
    </lineage>
</organism>
<accession>A0A9W8JG02</accession>